<gene>
    <name evidence="1" type="ORF">EAH82_17525</name>
</gene>
<dbReference type="AlphaFoldDB" id="A0A502DMM2"/>
<dbReference type="Proteomes" id="UP000319212">
    <property type="component" value="Unassembled WGS sequence"/>
</dbReference>
<accession>A0A502DMM2</accession>
<name>A0A502DMM2_9BURK</name>
<comment type="caution">
    <text evidence="1">The sequence shown here is derived from an EMBL/GenBank/DDBJ whole genome shotgun (WGS) entry which is preliminary data.</text>
</comment>
<dbReference type="EMBL" id="RCZI01000005">
    <property type="protein sequence ID" value="TPG25346.1"/>
    <property type="molecule type" value="Genomic_DNA"/>
</dbReference>
<evidence type="ECO:0000313" key="2">
    <source>
        <dbReference type="Proteomes" id="UP000319212"/>
    </source>
</evidence>
<sequence>MVGVLAASLVLFRVSGSTHDEQLEPGSIAKLSPNITWVDQGADGGETLEIVLRHSPTYMANILADLGRSAVVITRGLQQHFPRIEAKTIRFVIWREGKGVEKFVMLDRIVALDFEADKLMRLSLPPDFQFQQLLNLSDGLTYGPARDHVVVQAFCADEVAKTAAPFCDRELPRR</sequence>
<reference evidence="1 2" key="1">
    <citation type="journal article" date="2019" name="Environ. Microbiol.">
        <title>Species interactions and distinct microbial communities in high Arctic permafrost affected cryosols are associated with the CH4 and CO2 gas fluxes.</title>
        <authorList>
            <person name="Altshuler I."/>
            <person name="Hamel J."/>
            <person name="Turney S."/>
            <person name="Magnuson E."/>
            <person name="Levesque R."/>
            <person name="Greer C."/>
            <person name="Whyte L.G."/>
        </authorList>
    </citation>
    <scope>NUCLEOTIDE SEQUENCE [LARGE SCALE GENOMIC DNA]</scope>
    <source>
        <strain evidence="1 2">S06.C</strain>
    </source>
</reference>
<organism evidence="1 2">
    <name type="scientific">Variovorax guangxiensis</name>
    <dbReference type="NCBI Taxonomy" id="1775474"/>
    <lineage>
        <taxon>Bacteria</taxon>
        <taxon>Pseudomonadati</taxon>
        <taxon>Pseudomonadota</taxon>
        <taxon>Betaproteobacteria</taxon>
        <taxon>Burkholderiales</taxon>
        <taxon>Comamonadaceae</taxon>
        <taxon>Variovorax</taxon>
    </lineage>
</organism>
<proteinExistence type="predicted"/>
<evidence type="ECO:0000313" key="1">
    <source>
        <dbReference type="EMBL" id="TPG25346.1"/>
    </source>
</evidence>
<protein>
    <submittedName>
        <fullName evidence="1">Uncharacterized protein</fullName>
    </submittedName>
</protein>